<organism evidence="6 7">
    <name type="scientific">Flexistipes sinusarabici (strain ATCC 49648 / DSM 4947 / MAS 10)</name>
    <dbReference type="NCBI Taxonomy" id="717231"/>
    <lineage>
        <taxon>Bacteria</taxon>
        <taxon>Pseudomonadati</taxon>
        <taxon>Deferribacterota</taxon>
        <taxon>Deferribacteres</taxon>
        <taxon>Deferribacterales</taxon>
        <taxon>Flexistipitaceae</taxon>
        <taxon>Flexistipes</taxon>
    </lineage>
</organism>
<dbReference type="SUPFAM" id="SSF52402">
    <property type="entry name" value="Adenine nucleotide alpha hydrolases-like"/>
    <property type="match status" value="1"/>
</dbReference>
<dbReference type="STRING" id="717231.Flexsi_0406"/>
<comment type="similarity">
    <text evidence="1">Belongs to the ETF beta-subunit/FixA family.</text>
</comment>
<dbReference type="GO" id="GO:0009055">
    <property type="term" value="F:electron transfer activity"/>
    <property type="evidence" value="ECO:0007669"/>
    <property type="project" value="InterPro"/>
</dbReference>
<keyword evidence="4" id="KW-0249">Electron transport</keyword>
<dbReference type="InterPro" id="IPR014729">
    <property type="entry name" value="Rossmann-like_a/b/a_fold"/>
</dbReference>
<reference evidence="6 7" key="1">
    <citation type="journal article" date="2011" name="Stand. Genomic Sci.">
        <title>Genome sequence of the moderately thermophilic halophile Flexistipes sinusarabici strain (MAS10).</title>
        <authorList>
            <person name="Lapidus A."/>
            <person name="Chertkov O."/>
            <person name="Nolan M."/>
            <person name="Lucas S."/>
            <person name="Hammon N."/>
            <person name="Deshpande S."/>
            <person name="Cheng J.F."/>
            <person name="Tapia R."/>
            <person name="Han C."/>
            <person name="Goodwin L."/>
            <person name="Pitluck S."/>
            <person name="Liolios K."/>
            <person name="Pagani I."/>
            <person name="Ivanova N."/>
            <person name="Huntemann M."/>
            <person name="Mavromatis K."/>
            <person name="Mikhailova N."/>
            <person name="Pati A."/>
            <person name="Chen A."/>
            <person name="Palaniappan K."/>
            <person name="Land M."/>
            <person name="Hauser L."/>
            <person name="Brambilla E.M."/>
            <person name="Rohde M."/>
            <person name="Abt B."/>
            <person name="Spring S."/>
            <person name="Goker M."/>
            <person name="Bristow J."/>
            <person name="Eisen J.A."/>
            <person name="Markowitz V."/>
            <person name="Hugenholtz P."/>
            <person name="Kyrpides N.C."/>
            <person name="Klenk H.P."/>
            <person name="Woyke T."/>
        </authorList>
    </citation>
    <scope>NUCLEOTIDE SEQUENCE [LARGE SCALE GENOMIC DNA]</scope>
    <source>
        <strain evidence="7">DSM 4947 / MAS 10</strain>
    </source>
</reference>
<proteinExistence type="inferred from homology"/>
<dbReference type="Pfam" id="PF01012">
    <property type="entry name" value="ETF"/>
    <property type="match status" value="1"/>
</dbReference>
<evidence type="ECO:0000313" key="7">
    <source>
        <dbReference type="Proteomes" id="UP000006621"/>
    </source>
</evidence>
<dbReference type="InterPro" id="IPR033948">
    <property type="entry name" value="ETF_beta_N"/>
</dbReference>
<evidence type="ECO:0000256" key="3">
    <source>
        <dbReference type="ARBA" id="ARBA00022448"/>
    </source>
</evidence>
<dbReference type="OrthoDB" id="9781325at2"/>
<dbReference type="KEGG" id="fsi:Flexsi_0406"/>
<dbReference type="CDD" id="cd01714">
    <property type="entry name" value="ETF_beta"/>
    <property type="match status" value="1"/>
</dbReference>
<evidence type="ECO:0000256" key="4">
    <source>
        <dbReference type="ARBA" id="ARBA00022982"/>
    </source>
</evidence>
<sequence length="254" mass="28860">MKILVCVKQVPDMESKFKLDKDNKWFSEEDLAFRMNEYDEYAVEQAVQLKEQTGDTEVVVVSLGPERAKEAIKKALAMGCDRAVHIKDDDYYKKDSYSVAKNIYEYVKDENFDIVFTGLQSQDRGSAQVGVLLAEFLDYPCITTIIEFEYNNSEIQVKRELEGGEKAVVKVKPPVVLTCQLGLNTPRYPTLPNIMKAKKKEIKAVEPLDTENLLTFTDIDYPEKKGAAEILEGDVNELVDKTLDILKQKTSVLK</sequence>
<evidence type="ECO:0000313" key="6">
    <source>
        <dbReference type="EMBL" id="AEI14094.1"/>
    </source>
</evidence>
<name>F8E8X0_FLESM</name>
<dbReference type="RefSeq" id="WP_013885605.1">
    <property type="nucleotide sequence ID" value="NC_015672.1"/>
</dbReference>
<dbReference type="AlphaFoldDB" id="F8E8X0"/>
<keyword evidence="7" id="KW-1185">Reference proteome</keyword>
<evidence type="ECO:0000256" key="1">
    <source>
        <dbReference type="ARBA" id="ARBA00007557"/>
    </source>
</evidence>
<keyword evidence="3" id="KW-0813">Transport</keyword>
<dbReference type="Proteomes" id="UP000006621">
    <property type="component" value="Chromosome"/>
</dbReference>
<evidence type="ECO:0000256" key="2">
    <source>
        <dbReference type="ARBA" id="ARBA00016797"/>
    </source>
</evidence>
<reference evidence="7" key="2">
    <citation type="submission" date="2011-06" db="EMBL/GenBank/DDBJ databases">
        <title>The complete genome of Flexistipes sinusarabici DSM 4947.</title>
        <authorList>
            <person name="Lucas S."/>
            <person name="Han J."/>
            <person name="Lapidus A."/>
            <person name="Bruce D."/>
            <person name="Goodwin L."/>
            <person name="Pitluck S."/>
            <person name="Peters L."/>
            <person name="Kyrpides N."/>
            <person name="Mavromatis K."/>
            <person name="Ivanova N."/>
            <person name="Mikhailova N."/>
            <person name="Chertkov O."/>
            <person name="Detter J.C."/>
            <person name="Tapia R."/>
            <person name="Han C."/>
            <person name="Land M."/>
            <person name="Hauser L."/>
            <person name="Markowitz V."/>
            <person name="Cheng J.-F."/>
            <person name="Hugenholtz P."/>
            <person name="Woyke T."/>
            <person name="Wu D."/>
            <person name="Spring S."/>
            <person name="Schroeder M."/>
            <person name="Brambilla E."/>
            <person name="Klenk H.-P."/>
            <person name="Eisen J.A."/>
        </authorList>
    </citation>
    <scope>NUCLEOTIDE SEQUENCE [LARGE SCALE GENOMIC DNA]</scope>
    <source>
        <strain evidence="7">DSM 4947 / MAS 10</strain>
    </source>
</reference>
<gene>
    <name evidence="6" type="ordered locus">Flexsi_0406</name>
</gene>
<protein>
    <recommendedName>
        <fullName evidence="2">Electron transfer flavoprotein subunit beta</fullName>
    </recommendedName>
</protein>
<dbReference type="eggNOG" id="COG2086">
    <property type="taxonomic scope" value="Bacteria"/>
</dbReference>
<dbReference type="HOGENOM" id="CLU_060196_1_0_0"/>
<dbReference type="Gene3D" id="3.40.50.620">
    <property type="entry name" value="HUPs"/>
    <property type="match status" value="1"/>
</dbReference>
<dbReference type="PIRSF" id="PIRSF000090">
    <property type="entry name" value="Beta-ETF"/>
    <property type="match status" value="1"/>
</dbReference>
<accession>F8E8X0</accession>
<dbReference type="PANTHER" id="PTHR21294">
    <property type="entry name" value="ELECTRON TRANSFER FLAVOPROTEIN BETA-SUBUNIT"/>
    <property type="match status" value="1"/>
</dbReference>
<dbReference type="InterPro" id="IPR014730">
    <property type="entry name" value="ETF_a/b_N"/>
</dbReference>
<dbReference type="InterPro" id="IPR012255">
    <property type="entry name" value="ETF_b"/>
</dbReference>
<feature type="domain" description="Electron transfer flavoprotein alpha/beta-subunit N-terminal" evidence="5">
    <location>
        <begin position="23"/>
        <end position="214"/>
    </location>
</feature>
<evidence type="ECO:0000259" key="5">
    <source>
        <dbReference type="SMART" id="SM00893"/>
    </source>
</evidence>
<dbReference type="SMART" id="SM00893">
    <property type="entry name" value="ETF"/>
    <property type="match status" value="1"/>
</dbReference>
<dbReference type="PANTHER" id="PTHR21294:SF8">
    <property type="entry name" value="ELECTRON TRANSFER FLAVOPROTEIN SUBUNIT BETA"/>
    <property type="match status" value="1"/>
</dbReference>
<dbReference type="EMBL" id="CP002858">
    <property type="protein sequence ID" value="AEI14094.1"/>
    <property type="molecule type" value="Genomic_DNA"/>
</dbReference>